<name>A0A382CYQ2_9ZZZZ</name>
<dbReference type="PRINTS" id="PR00176">
    <property type="entry name" value="NANEUSMPORT"/>
</dbReference>
<feature type="transmembrane region" description="Helical" evidence="6">
    <location>
        <begin position="85"/>
        <end position="112"/>
    </location>
</feature>
<sequence length="376" mass="40041">MEEQRVHWSSSTGFVLAATGSAICLGNLWKFPFITWENNGGAFVLVYLLCIAAVGLPIMMAELLIGRKTQKSVVGALKEAVGPAWGIIGLWGVLCGFILLSYYTVIAGWSLFYFTQTAGWTVSGVPEGLATGDLFGRQVANSPLQLGLSLLFSVATVSVVYFGVQKGIERIARLFLPVLFGILVLLLVSALGMSGSSEALAFIFRPSFSELEPEGVLEALGHSFFTLSLGMGAMVTYGSYISRNQSIVKASVMIVLLDTVIALIATVIMFSVIFSVAGMAEQVGGSTVGMLFISLPELFYNEVPFGTVLGPLFYVLVALAALTSTMSLLEVVTSYVIDEHGIQRQTATIACGATVFVFTIFAAISFGNAPFFSTLA</sequence>
<feature type="non-terminal residue" evidence="7">
    <location>
        <position position="376"/>
    </location>
</feature>
<feature type="transmembrane region" description="Helical" evidence="6">
    <location>
        <begin position="12"/>
        <end position="29"/>
    </location>
</feature>
<proteinExistence type="predicted"/>
<feature type="transmembrane region" description="Helical" evidence="6">
    <location>
        <begin position="312"/>
        <end position="337"/>
    </location>
</feature>
<dbReference type="Pfam" id="PF00209">
    <property type="entry name" value="SNF"/>
    <property type="match status" value="2"/>
</dbReference>
<protein>
    <recommendedName>
        <fullName evidence="8">Sodium-dependent transporter</fullName>
    </recommendedName>
</protein>
<dbReference type="SUPFAM" id="SSF161070">
    <property type="entry name" value="SNF-like"/>
    <property type="match status" value="1"/>
</dbReference>
<evidence type="ECO:0000313" key="7">
    <source>
        <dbReference type="EMBL" id="SVB30924.1"/>
    </source>
</evidence>
<organism evidence="7">
    <name type="scientific">marine metagenome</name>
    <dbReference type="NCBI Taxonomy" id="408172"/>
    <lineage>
        <taxon>unclassified sequences</taxon>
        <taxon>metagenomes</taxon>
        <taxon>ecological metagenomes</taxon>
    </lineage>
</organism>
<dbReference type="CDD" id="cd10336">
    <property type="entry name" value="SLC6sbd_Tyt1-Like"/>
    <property type="match status" value="1"/>
</dbReference>
<keyword evidence="2" id="KW-0813">Transport</keyword>
<feature type="transmembrane region" description="Helical" evidence="6">
    <location>
        <begin position="176"/>
        <end position="204"/>
    </location>
</feature>
<accession>A0A382CYQ2</accession>
<evidence type="ECO:0000256" key="6">
    <source>
        <dbReference type="SAM" id="Phobius"/>
    </source>
</evidence>
<feature type="transmembrane region" description="Helical" evidence="6">
    <location>
        <begin position="144"/>
        <end position="164"/>
    </location>
</feature>
<keyword evidence="3 6" id="KW-0812">Transmembrane</keyword>
<comment type="subcellular location">
    <subcellularLocation>
        <location evidence="1">Membrane</location>
        <topology evidence="1">Multi-pass membrane protein</topology>
    </subcellularLocation>
</comment>
<evidence type="ECO:0000256" key="1">
    <source>
        <dbReference type="ARBA" id="ARBA00004141"/>
    </source>
</evidence>
<evidence type="ECO:0000256" key="4">
    <source>
        <dbReference type="ARBA" id="ARBA00022989"/>
    </source>
</evidence>
<evidence type="ECO:0000256" key="5">
    <source>
        <dbReference type="ARBA" id="ARBA00023136"/>
    </source>
</evidence>
<evidence type="ECO:0000256" key="3">
    <source>
        <dbReference type="ARBA" id="ARBA00022692"/>
    </source>
</evidence>
<dbReference type="PROSITE" id="PS50267">
    <property type="entry name" value="NA_NEUROTRAN_SYMP_3"/>
    <property type="match status" value="1"/>
</dbReference>
<dbReference type="AlphaFoldDB" id="A0A382CYQ2"/>
<dbReference type="PANTHER" id="PTHR42948">
    <property type="entry name" value="TRANSPORTER"/>
    <property type="match status" value="1"/>
</dbReference>
<feature type="transmembrane region" description="Helical" evidence="6">
    <location>
        <begin position="224"/>
        <end position="242"/>
    </location>
</feature>
<keyword evidence="4 6" id="KW-1133">Transmembrane helix</keyword>
<dbReference type="GO" id="GO:0016020">
    <property type="term" value="C:membrane"/>
    <property type="evidence" value="ECO:0007669"/>
    <property type="project" value="UniProtKB-SubCell"/>
</dbReference>
<evidence type="ECO:0008006" key="8">
    <source>
        <dbReference type="Google" id="ProtNLM"/>
    </source>
</evidence>
<dbReference type="InterPro" id="IPR047218">
    <property type="entry name" value="YocR/YhdH-like"/>
</dbReference>
<feature type="transmembrane region" description="Helical" evidence="6">
    <location>
        <begin position="254"/>
        <end position="280"/>
    </location>
</feature>
<dbReference type="PANTHER" id="PTHR42948:SF1">
    <property type="entry name" value="TRANSPORTER"/>
    <property type="match status" value="1"/>
</dbReference>
<dbReference type="InterPro" id="IPR037272">
    <property type="entry name" value="SNS_sf"/>
</dbReference>
<dbReference type="InterPro" id="IPR000175">
    <property type="entry name" value="Na/ntran_symport"/>
</dbReference>
<feature type="transmembrane region" description="Helical" evidence="6">
    <location>
        <begin position="41"/>
        <end position="65"/>
    </location>
</feature>
<dbReference type="NCBIfam" id="NF037979">
    <property type="entry name" value="Na_transp"/>
    <property type="match status" value="1"/>
</dbReference>
<gene>
    <name evidence="7" type="ORF">METZ01_LOCUS183778</name>
</gene>
<evidence type="ECO:0000256" key="2">
    <source>
        <dbReference type="ARBA" id="ARBA00022448"/>
    </source>
</evidence>
<keyword evidence="5 6" id="KW-0472">Membrane</keyword>
<reference evidence="7" key="1">
    <citation type="submission" date="2018-05" db="EMBL/GenBank/DDBJ databases">
        <authorList>
            <person name="Lanie J.A."/>
            <person name="Ng W.-L."/>
            <person name="Kazmierczak K.M."/>
            <person name="Andrzejewski T.M."/>
            <person name="Davidsen T.M."/>
            <person name="Wayne K.J."/>
            <person name="Tettelin H."/>
            <person name="Glass J.I."/>
            <person name="Rusch D."/>
            <person name="Podicherti R."/>
            <person name="Tsui H.-C.T."/>
            <person name="Winkler M.E."/>
        </authorList>
    </citation>
    <scope>NUCLEOTIDE SEQUENCE</scope>
</reference>
<dbReference type="EMBL" id="UINC01036641">
    <property type="protein sequence ID" value="SVB30924.1"/>
    <property type="molecule type" value="Genomic_DNA"/>
</dbReference>
<feature type="transmembrane region" description="Helical" evidence="6">
    <location>
        <begin position="349"/>
        <end position="372"/>
    </location>
</feature>